<dbReference type="EMBL" id="JAINUF010000002">
    <property type="protein sequence ID" value="KAJ8375913.1"/>
    <property type="molecule type" value="Genomic_DNA"/>
</dbReference>
<feature type="compositionally biased region" description="Basic residues" evidence="1">
    <location>
        <begin position="57"/>
        <end position="66"/>
    </location>
</feature>
<evidence type="ECO:0000256" key="1">
    <source>
        <dbReference type="SAM" id="MobiDB-lite"/>
    </source>
</evidence>
<keyword evidence="3" id="KW-1185">Reference proteome</keyword>
<dbReference type="Proteomes" id="UP001152622">
    <property type="component" value="Chromosome 2"/>
</dbReference>
<feature type="compositionally biased region" description="Polar residues" evidence="1">
    <location>
        <begin position="91"/>
        <end position="103"/>
    </location>
</feature>
<reference evidence="2" key="1">
    <citation type="journal article" date="2023" name="Science">
        <title>Genome structures resolve the early diversification of teleost fishes.</title>
        <authorList>
            <person name="Parey E."/>
            <person name="Louis A."/>
            <person name="Montfort J."/>
            <person name="Bouchez O."/>
            <person name="Roques C."/>
            <person name="Iampietro C."/>
            <person name="Lluch J."/>
            <person name="Castinel A."/>
            <person name="Donnadieu C."/>
            <person name="Desvignes T."/>
            <person name="Floi Bucao C."/>
            <person name="Jouanno E."/>
            <person name="Wen M."/>
            <person name="Mejri S."/>
            <person name="Dirks R."/>
            <person name="Jansen H."/>
            <person name="Henkel C."/>
            <person name="Chen W.J."/>
            <person name="Zahm M."/>
            <person name="Cabau C."/>
            <person name="Klopp C."/>
            <person name="Thompson A.W."/>
            <person name="Robinson-Rechavi M."/>
            <person name="Braasch I."/>
            <person name="Lecointre G."/>
            <person name="Bobe J."/>
            <person name="Postlethwait J.H."/>
            <person name="Berthelot C."/>
            <person name="Roest Crollius H."/>
            <person name="Guiguen Y."/>
        </authorList>
    </citation>
    <scope>NUCLEOTIDE SEQUENCE</scope>
    <source>
        <strain evidence="2">WJC10195</strain>
    </source>
</reference>
<protein>
    <submittedName>
        <fullName evidence="2">Uncharacterized protein</fullName>
    </submittedName>
</protein>
<gene>
    <name evidence="2" type="ORF">SKAU_G00064930</name>
</gene>
<evidence type="ECO:0000313" key="3">
    <source>
        <dbReference type="Proteomes" id="UP001152622"/>
    </source>
</evidence>
<dbReference type="AlphaFoldDB" id="A0A9Q1G6F8"/>
<feature type="region of interest" description="Disordered" evidence="1">
    <location>
        <begin position="91"/>
        <end position="131"/>
    </location>
</feature>
<comment type="caution">
    <text evidence="2">The sequence shown here is derived from an EMBL/GenBank/DDBJ whole genome shotgun (WGS) entry which is preliminary data.</text>
</comment>
<accession>A0A9Q1G6F8</accession>
<feature type="region of interest" description="Disordered" evidence="1">
    <location>
        <begin position="43"/>
        <end position="77"/>
    </location>
</feature>
<sequence length="131" mass="14160">MTECAIRRGLNAGNEAPGILTEAREEAGELSLSLGPADRAATLSSGMTMEAQFPRAGMRRKYRQSFRSHGEPTHPPAGIVTLKQKLLVSHLSPQGNGRPSDSCWQEEGNRKRKCGIETDSTSGEPVPAKRC</sequence>
<proteinExistence type="predicted"/>
<name>A0A9Q1G6F8_SYNKA</name>
<organism evidence="2 3">
    <name type="scientific">Synaphobranchus kaupii</name>
    <name type="common">Kaup's arrowtooth eel</name>
    <dbReference type="NCBI Taxonomy" id="118154"/>
    <lineage>
        <taxon>Eukaryota</taxon>
        <taxon>Metazoa</taxon>
        <taxon>Chordata</taxon>
        <taxon>Craniata</taxon>
        <taxon>Vertebrata</taxon>
        <taxon>Euteleostomi</taxon>
        <taxon>Actinopterygii</taxon>
        <taxon>Neopterygii</taxon>
        <taxon>Teleostei</taxon>
        <taxon>Anguilliformes</taxon>
        <taxon>Synaphobranchidae</taxon>
        <taxon>Synaphobranchus</taxon>
    </lineage>
</organism>
<evidence type="ECO:0000313" key="2">
    <source>
        <dbReference type="EMBL" id="KAJ8375913.1"/>
    </source>
</evidence>